<feature type="chain" id="PRO_5042108285" evidence="2">
    <location>
        <begin position="21"/>
        <end position="679"/>
    </location>
</feature>
<name>A0AAD6SEI6_9AGAR</name>
<keyword evidence="4" id="KW-1185">Reference proteome</keyword>
<evidence type="ECO:0000256" key="2">
    <source>
        <dbReference type="SAM" id="SignalP"/>
    </source>
</evidence>
<comment type="caution">
    <text evidence="3">The sequence shown here is derived from an EMBL/GenBank/DDBJ whole genome shotgun (WGS) entry which is preliminary data.</text>
</comment>
<dbReference type="AlphaFoldDB" id="A0AAD6SEI6"/>
<organism evidence="3 4">
    <name type="scientific">Mycena alexandri</name>
    <dbReference type="NCBI Taxonomy" id="1745969"/>
    <lineage>
        <taxon>Eukaryota</taxon>
        <taxon>Fungi</taxon>
        <taxon>Dikarya</taxon>
        <taxon>Basidiomycota</taxon>
        <taxon>Agaricomycotina</taxon>
        <taxon>Agaricomycetes</taxon>
        <taxon>Agaricomycetidae</taxon>
        <taxon>Agaricales</taxon>
        <taxon>Marasmiineae</taxon>
        <taxon>Mycenaceae</taxon>
        <taxon>Mycena</taxon>
    </lineage>
</organism>
<accession>A0AAD6SEI6</accession>
<protein>
    <submittedName>
        <fullName evidence="3">Uncharacterized protein</fullName>
    </submittedName>
</protein>
<evidence type="ECO:0000313" key="4">
    <source>
        <dbReference type="Proteomes" id="UP001218188"/>
    </source>
</evidence>
<feature type="signal peptide" evidence="2">
    <location>
        <begin position="1"/>
        <end position="20"/>
    </location>
</feature>
<gene>
    <name evidence="3" type="ORF">C8F04DRAFT_966692</name>
</gene>
<feature type="region of interest" description="Disordered" evidence="1">
    <location>
        <begin position="319"/>
        <end position="397"/>
    </location>
</feature>
<dbReference type="EMBL" id="JARJCM010000142">
    <property type="protein sequence ID" value="KAJ7026203.1"/>
    <property type="molecule type" value="Genomic_DNA"/>
</dbReference>
<proteinExistence type="predicted"/>
<reference evidence="3" key="1">
    <citation type="submission" date="2023-03" db="EMBL/GenBank/DDBJ databases">
        <title>Massive genome expansion in bonnet fungi (Mycena s.s.) driven by repeated elements and novel gene families across ecological guilds.</title>
        <authorList>
            <consortium name="Lawrence Berkeley National Laboratory"/>
            <person name="Harder C.B."/>
            <person name="Miyauchi S."/>
            <person name="Viragh M."/>
            <person name="Kuo A."/>
            <person name="Thoen E."/>
            <person name="Andreopoulos B."/>
            <person name="Lu D."/>
            <person name="Skrede I."/>
            <person name="Drula E."/>
            <person name="Henrissat B."/>
            <person name="Morin E."/>
            <person name="Kohler A."/>
            <person name="Barry K."/>
            <person name="LaButti K."/>
            <person name="Morin E."/>
            <person name="Salamov A."/>
            <person name="Lipzen A."/>
            <person name="Mereny Z."/>
            <person name="Hegedus B."/>
            <person name="Baldrian P."/>
            <person name="Stursova M."/>
            <person name="Weitz H."/>
            <person name="Taylor A."/>
            <person name="Grigoriev I.V."/>
            <person name="Nagy L.G."/>
            <person name="Martin F."/>
            <person name="Kauserud H."/>
        </authorList>
    </citation>
    <scope>NUCLEOTIDE SEQUENCE</scope>
    <source>
        <strain evidence="3">CBHHK200</strain>
    </source>
</reference>
<keyword evidence="2" id="KW-0732">Signal</keyword>
<feature type="compositionally biased region" description="Low complexity" evidence="1">
    <location>
        <begin position="353"/>
        <end position="376"/>
    </location>
</feature>
<evidence type="ECO:0000256" key="1">
    <source>
        <dbReference type="SAM" id="MobiDB-lite"/>
    </source>
</evidence>
<dbReference type="Proteomes" id="UP001218188">
    <property type="component" value="Unassembled WGS sequence"/>
</dbReference>
<evidence type="ECO:0000313" key="3">
    <source>
        <dbReference type="EMBL" id="KAJ7026203.1"/>
    </source>
</evidence>
<sequence length="679" mass="75701">MQLVCTVPLTVVVWLKLAVLVPLGPFDGKVGAVLQIAGESYFVTTNTDYIPVPPIRKNAKIVLRSDMRYGEDDPTLWPQNYSRFYSHLGAIRKKPAAGKKSAIGCMWWDPDAGDFISRETGRTLTRGLGLLKSSKVAKLATVIGQLLTEHAEVQSKEPQHDNILLGPLVYQIRRGLERLQTIPCTFSQAVALLRTLQRMFLEAEALLSYMRRYKPLMERTTAGPSPPPEQCVGVFTSNAVTAQEFAAAGLPFWFLRPAWTFTTQNILAVVKPLEPSDVLTLDAAPGATEFPTSIDTDGKMKVIHSCAQVDSWYKDPFKAAAEEEESEPSLAPDWGSSSPSGNRAQFRYEPCESNSPRPAASPSHASTPTPGPSTSPGRNFHILPRPAKRNPDAGGRDKFKALDLEREEMPSSIPSWADALCAVDRERGSLSKGFRYLFPEPALLVSSDSFERRQMLLYHFTMMEDGLIYRLGDPNGSHRLLSSQEWRDVLGGKSAPARARVTKASLRSLGLRDLLAPAFEACGITELTENFPAAPGSFPPITKHRAQEILWRIGETNFRYEFLALDRRASGREREEACRECLVGGMLMGMPIELSKQGLASLSLQTRHEYTMRIARLMRDWNPRPQFTSIARAAEKQEWSEVDMRQLEKEVAVHYTQTFYDIFGRAAVVPTRLVHEFGT</sequence>